<evidence type="ECO:0000256" key="1">
    <source>
        <dbReference type="ARBA" id="ARBA00004141"/>
    </source>
</evidence>
<feature type="domain" description="Sodium/calcium exchanger membrane region" evidence="6">
    <location>
        <begin position="171"/>
        <end position="311"/>
    </location>
</feature>
<evidence type="ECO:0000256" key="4">
    <source>
        <dbReference type="ARBA" id="ARBA00023136"/>
    </source>
</evidence>
<dbReference type="InterPro" id="IPR044880">
    <property type="entry name" value="NCX_ion-bd_dom_sf"/>
</dbReference>
<dbReference type="InterPro" id="IPR004481">
    <property type="entry name" value="K/Na/Ca-exchanger"/>
</dbReference>
<comment type="caution">
    <text evidence="7">The sequence shown here is derived from an EMBL/GenBank/DDBJ whole genome shotgun (WGS) entry which is preliminary data.</text>
</comment>
<dbReference type="PANTHER" id="PTHR10846:SF8">
    <property type="entry name" value="INNER MEMBRANE PROTEIN YRBG"/>
    <property type="match status" value="1"/>
</dbReference>
<feature type="transmembrane region" description="Helical" evidence="5">
    <location>
        <begin position="294"/>
        <end position="312"/>
    </location>
</feature>
<dbReference type="InterPro" id="IPR004837">
    <property type="entry name" value="NaCa_Exmemb"/>
</dbReference>
<comment type="subcellular location">
    <subcellularLocation>
        <location evidence="1">Membrane</location>
        <topology evidence="1">Multi-pass membrane protein</topology>
    </subcellularLocation>
</comment>
<dbReference type="Gene3D" id="1.20.1420.30">
    <property type="entry name" value="NCX, central ion-binding region"/>
    <property type="match status" value="1"/>
</dbReference>
<evidence type="ECO:0000256" key="2">
    <source>
        <dbReference type="ARBA" id="ARBA00022692"/>
    </source>
</evidence>
<proteinExistence type="predicted"/>
<sequence length="313" mass="32770">MIKTIILFIVGLILICLGGDRLVDAAVAIAKKMGIPQIVVGATIVSIGTTLPEVLVSTTAAFDGSAAIATGNAFGSIICNTSLIAGLTQTIRPSKKIGAASIRWRSIFFFAVLLAMNIYAYLTEQFNRPAGIVLLLLFAVYAYLNIRRAGAEGEGAEEGAAEENVVVWKQLLILVVCAGLLYVGANLLVDNGILIAEALGVPERVIAVTFIALGTSLPEFVTSVVSIIKGYGNVGLGNIIGANILNMLLVIGIPAAIAGIPVEQSTIRVDMPLAFCVMAVLLIPILIRKKSSRIQGILLLAIYVAYCAVSFAG</sequence>
<dbReference type="PANTHER" id="PTHR10846">
    <property type="entry name" value="SODIUM/POTASSIUM/CALCIUM EXCHANGER"/>
    <property type="match status" value="1"/>
</dbReference>
<reference evidence="7 8" key="1">
    <citation type="journal article" date="2021" name="ISME Commun">
        <title>Automated analysis of genomic sequences facilitates high-throughput and comprehensive description of bacteria.</title>
        <authorList>
            <person name="Hitch T.C.A."/>
        </authorList>
    </citation>
    <scope>NUCLEOTIDE SEQUENCE [LARGE SCALE GENOMIC DNA]</scope>
    <source>
        <strain evidence="7 8">Sanger_18</strain>
    </source>
</reference>
<evidence type="ECO:0000313" key="8">
    <source>
        <dbReference type="Proteomes" id="UP001652432"/>
    </source>
</evidence>
<evidence type="ECO:0000259" key="6">
    <source>
        <dbReference type="Pfam" id="PF01699"/>
    </source>
</evidence>
<dbReference type="NCBIfam" id="TIGR00367">
    <property type="entry name" value="calcium/sodium antiporter"/>
    <property type="match status" value="1"/>
</dbReference>
<keyword evidence="3 5" id="KW-1133">Transmembrane helix</keyword>
<feature type="transmembrane region" description="Helical" evidence="5">
    <location>
        <begin position="166"/>
        <end position="185"/>
    </location>
</feature>
<dbReference type="EMBL" id="JAOQKJ010000008">
    <property type="protein sequence ID" value="MCU6745043.1"/>
    <property type="molecule type" value="Genomic_DNA"/>
</dbReference>
<feature type="transmembrane region" description="Helical" evidence="5">
    <location>
        <begin position="205"/>
        <end position="228"/>
    </location>
</feature>
<feature type="transmembrane region" description="Helical" evidence="5">
    <location>
        <begin position="267"/>
        <end position="287"/>
    </location>
</feature>
<dbReference type="Pfam" id="PF01699">
    <property type="entry name" value="Na_Ca_ex"/>
    <property type="match status" value="2"/>
</dbReference>
<dbReference type="Gene3D" id="6.10.280.80">
    <property type="entry name" value="NCX, peripheral helical region"/>
    <property type="match status" value="1"/>
</dbReference>
<keyword evidence="8" id="KW-1185">Reference proteome</keyword>
<accession>A0ABT2T482</accession>
<keyword evidence="4 5" id="KW-0472">Membrane</keyword>
<organism evidence="7 8">
    <name type="scientific">Suilimivivens aceti</name>
    <dbReference type="NCBI Taxonomy" id="2981774"/>
    <lineage>
        <taxon>Bacteria</taxon>
        <taxon>Bacillati</taxon>
        <taxon>Bacillota</taxon>
        <taxon>Clostridia</taxon>
        <taxon>Lachnospirales</taxon>
        <taxon>Lachnospiraceae</taxon>
        <taxon>Suilimivivens</taxon>
    </lineage>
</organism>
<feature type="transmembrane region" description="Helical" evidence="5">
    <location>
        <begin position="240"/>
        <end position="261"/>
    </location>
</feature>
<protein>
    <submittedName>
        <fullName evidence="7">Calcium/sodium antiporter</fullName>
    </submittedName>
</protein>
<feature type="transmembrane region" description="Helical" evidence="5">
    <location>
        <begin position="128"/>
        <end position="146"/>
    </location>
</feature>
<feature type="domain" description="Sodium/calcium exchanger membrane region" evidence="6">
    <location>
        <begin position="4"/>
        <end position="146"/>
    </location>
</feature>
<keyword evidence="2 5" id="KW-0812">Transmembrane</keyword>
<dbReference type="Proteomes" id="UP001652432">
    <property type="component" value="Unassembled WGS sequence"/>
</dbReference>
<evidence type="ECO:0000256" key="5">
    <source>
        <dbReference type="SAM" id="Phobius"/>
    </source>
</evidence>
<dbReference type="RefSeq" id="WP_262575151.1">
    <property type="nucleotide sequence ID" value="NZ_JAOQKJ010000008.1"/>
</dbReference>
<evidence type="ECO:0000313" key="7">
    <source>
        <dbReference type="EMBL" id="MCU6745043.1"/>
    </source>
</evidence>
<name>A0ABT2T482_9FIRM</name>
<gene>
    <name evidence="7" type="ORF">OCV77_11145</name>
</gene>
<feature type="transmembrane region" description="Helical" evidence="5">
    <location>
        <begin position="102"/>
        <end position="122"/>
    </location>
</feature>
<feature type="transmembrane region" description="Helical" evidence="5">
    <location>
        <begin position="35"/>
        <end position="56"/>
    </location>
</feature>
<evidence type="ECO:0000256" key="3">
    <source>
        <dbReference type="ARBA" id="ARBA00022989"/>
    </source>
</evidence>